<keyword evidence="1" id="KW-1133">Transmembrane helix</keyword>
<gene>
    <name evidence="2" type="ORF">PCON_01395</name>
</gene>
<keyword evidence="3" id="KW-1185">Reference proteome</keyword>
<evidence type="ECO:0000313" key="2">
    <source>
        <dbReference type="EMBL" id="CCX33553.1"/>
    </source>
</evidence>
<feature type="transmembrane region" description="Helical" evidence="1">
    <location>
        <begin position="95"/>
        <end position="117"/>
    </location>
</feature>
<sequence>MRCTNLMVQAKDLALPLAASRNRLGVQFQDTFIVSPSRLPEKQSYNCTSAPIEHETSYSWANYCSGPLMPPDNGACGLNHGIPIFVRRLCQWSSLFHGFASLLFLLQIPGVVCAPMPTDSTGGVPNAAAAQNGGFSEPDKWNVSLNAVAVLLTFVTFLTGLPCWNNRKACGFGPSAWENIVRQDSPASGSPQDIYICNGTVSFGHNGNNDSG</sequence>
<keyword evidence="1" id="KW-0472">Membrane</keyword>
<feature type="transmembrane region" description="Helical" evidence="1">
    <location>
        <begin position="143"/>
        <end position="164"/>
    </location>
</feature>
<dbReference type="EMBL" id="HF936132">
    <property type="protein sequence ID" value="CCX33553.1"/>
    <property type="molecule type" value="Genomic_DNA"/>
</dbReference>
<organism evidence="2 3">
    <name type="scientific">Pyronema omphalodes (strain CBS 100304)</name>
    <name type="common">Pyronema confluens</name>
    <dbReference type="NCBI Taxonomy" id="1076935"/>
    <lineage>
        <taxon>Eukaryota</taxon>
        <taxon>Fungi</taxon>
        <taxon>Dikarya</taxon>
        <taxon>Ascomycota</taxon>
        <taxon>Pezizomycotina</taxon>
        <taxon>Pezizomycetes</taxon>
        <taxon>Pezizales</taxon>
        <taxon>Pyronemataceae</taxon>
        <taxon>Pyronema</taxon>
    </lineage>
</organism>
<dbReference type="AlphaFoldDB" id="U4LNN1"/>
<keyword evidence="1" id="KW-0812">Transmembrane</keyword>
<protein>
    <submittedName>
        <fullName evidence="2">Uncharacterized protein</fullName>
    </submittedName>
</protein>
<reference evidence="2 3" key="1">
    <citation type="journal article" date="2013" name="PLoS Genet.">
        <title>The genome and development-dependent transcriptomes of Pyronema confluens: a window into fungal evolution.</title>
        <authorList>
            <person name="Traeger S."/>
            <person name="Altegoer F."/>
            <person name="Freitag M."/>
            <person name="Gabaldon T."/>
            <person name="Kempken F."/>
            <person name="Kumar A."/>
            <person name="Marcet-Houben M."/>
            <person name="Poggeler S."/>
            <person name="Stajich J.E."/>
            <person name="Nowrousian M."/>
        </authorList>
    </citation>
    <scope>NUCLEOTIDE SEQUENCE [LARGE SCALE GENOMIC DNA]</scope>
    <source>
        <strain evidence="3">CBS 100304</strain>
        <tissue evidence="2">Vegetative mycelium</tissue>
    </source>
</reference>
<proteinExistence type="predicted"/>
<evidence type="ECO:0000313" key="3">
    <source>
        <dbReference type="Proteomes" id="UP000018144"/>
    </source>
</evidence>
<name>U4LNN1_PYROM</name>
<accession>U4LNN1</accession>
<evidence type="ECO:0000256" key="1">
    <source>
        <dbReference type="SAM" id="Phobius"/>
    </source>
</evidence>
<dbReference type="Proteomes" id="UP000018144">
    <property type="component" value="Unassembled WGS sequence"/>
</dbReference>